<dbReference type="EMBL" id="BSYO01000006">
    <property type="protein sequence ID" value="GMH06180.1"/>
    <property type="molecule type" value="Genomic_DNA"/>
</dbReference>
<proteinExistence type="predicted"/>
<protein>
    <submittedName>
        <fullName evidence="2">Uncharacterized protein</fullName>
    </submittedName>
</protein>
<keyword evidence="1" id="KW-0472">Membrane</keyword>
<organism evidence="2 3">
    <name type="scientific">Nepenthes gracilis</name>
    <name type="common">Slender pitcher plant</name>
    <dbReference type="NCBI Taxonomy" id="150966"/>
    <lineage>
        <taxon>Eukaryota</taxon>
        <taxon>Viridiplantae</taxon>
        <taxon>Streptophyta</taxon>
        <taxon>Embryophyta</taxon>
        <taxon>Tracheophyta</taxon>
        <taxon>Spermatophyta</taxon>
        <taxon>Magnoliopsida</taxon>
        <taxon>eudicotyledons</taxon>
        <taxon>Gunneridae</taxon>
        <taxon>Pentapetalae</taxon>
        <taxon>Caryophyllales</taxon>
        <taxon>Nepenthaceae</taxon>
        <taxon>Nepenthes</taxon>
    </lineage>
</organism>
<keyword evidence="1" id="KW-1133">Transmembrane helix</keyword>
<keyword evidence="3" id="KW-1185">Reference proteome</keyword>
<evidence type="ECO:0000313" key="2">
    <source>
        <dbReference type="EMBL" id="GMH06180.1"/>
    </source>
</evidence>
<gene>
    <name evidence="2" type="ORF">Nepgr_008020</name>
</gene>
<evidence type="ECO:0000256" key="1">
    <source>
        <dbReference type="SAM" id="Phobius"/>
    </source>
</evidence>
<evidence type="ECO:0000313" key="3">
    <source>
        <dbReference type="Proteomes" id="UP001279734"/>
    </source>
</evidence>
<keyword evidence="1" id="KW-0812">Transmembrane</keyword>
<accession>A0AAD3XJ02</accession>
<name>A0AAD3XJ02_NEPGR</name>
<comment type="caution">
    <text evidence="2">The sequence shown here is derived from an EMBL/GenBank/DDBJ whole genome shotgun (WGS) entry which is preliminary data.</text>
</comment>
<sequence>MHCLLPFLPLQLSCGQDSAFCWRMLGWFSASGNAPLLAELMRGGGFYLLLALDVLFIGLTRLWVMPMSCGFCDRPFGSLGLGDVPYDQFGIFDDLLVHVMDVLSSMDSPPELLAGHWDADCAMYAAGCLGQLCFSDFIADFRDWLHGWTGQWWPNGFFVAPIAMRISGLVWVCMMVRLSYAILILDCKQNLDALAGCPVGVQDFCCSPVVGQPENGMSYSVRLGHDGL</sequence>
<feature type="transmembrane region" description="Helical" evidence="1">
    <location>
        <begin position="45"/>
        <end position="64"/>
    </location>
</feature>
<dbReference type="Proteomes" id="UP001279734">
    <property type="component" value="Unassembled WGS sequence"/>
</dbReference>
<dbReference type="AlphaFoldDB" id="A0AAD3XJ02"/>
<reference evidence="2" key="1">
    <citation type="submission" date="2023-05" db="EMBL/GenBank/DDBJ databases">
        <title>Nepenthes gracilis genome sequencing.</title>
        <authorList>
            <person name="Fukushima K."/>
        </authorList>
    </citation>
    <scope>NUCLEOTIDE SEQUENCE</scope>
    <source>
        <strain evidence="2">SING2019-196</strain>
    </source>
</reference>